<gene>
    <name evidence="2" type="ORF">SCHIN_v1c02080</name>
</gene>
<reference evidence="2 3" key="1">
    <citation type="submission" date="2019-08" db="EMBL/GenBank/DDBJ databases">
        <title>Complete genome sequence of Spiroplasma chinense CCH (DSM 19755).</title>
        <authorList>
            <person name="Shen H.-Y."/>
            <person name="Lin Y.-C."/>
            <person name="Chou L."/>
            <person name="Kuo C.-H."/>
        </authorList>
    </citation>
    <scope>NUCLEOTIDE SEQUENCE [LARGE SCALE GENOMIC DNA]</scope>
    <source>
        <strain evidence="2 3">CCH</strain>
    </source>
</reference>
<evidence type="ECO:0000313" key="2">
    <source>
        <dbReference type="EMBL" id="QEH61405.1"/>
    </source>
</evidence>
<organism evidence="2 3">
    <name type="scientific">Spiroplasma chinense</name>
    <dbReference type="NCBI Taxonomy" id="216932"/>
    <lineage>
        <taxon>Bacteria</taxon>
        <taxon>Bacillati</taxon>
        <taxon>Mycoplasmatota</taxon>
        <taxon>Mollicutes</taxon>
        <taxon>Entomoplasmatales</taxon>
        <taxon>Spiroplasmataceae</taxon>
        <taxon>Spiroplasma</taxon>
    </lineage>
</organism>
<dbReference type="InterPro" id="IPR021778">
    <property type="entry name" value="Se/S_carrier-like"/>
</dbReference>
<accession>A0A5B9Y3N2</accession>
<name>A0A5B9Y3N2_9MOLU</name>
<evidence type="ECO:0000313" key="3">
    <source>
        <dbReference type="Proteomes" id="UP000323144"/>
    </source>
</evidence>
<dbReference type="EMBL" id="CP043026">
    <property type="protein sequence ID" value="QEH61405.1"/>
    <property type="molecule type" value="Genomic_DNA"/>
</dbReference>
<evidence type="ECO:0000259" key="1">
    <source>
        <dbReference type="Pfam" id="PF11823"/>
    </source>
</evidence>
<proteinExistence type="predicted"/>
<dbReference type="AlphaFoldDB" id="A0A5B9Y3N2"/>
<dbReference type="KEGG" id="schi:SCHIN_v1c02080"/>
<dbReference type="RefSeq" id="WP_166507800.1">
    <property type="nucleotide sequence ID" value="NZ_CP043026.1"/>
</dbReference>
<dbReference type="Pfam" id="PF11823">
    <property type="entry name" value="Se_S_carrier"/>
    <property type="match status" value="1"/>
</dbReference>
<keyword evidence="3" id="KW-1185">Reference proteome</keyword>
<sequence length="84" mass="9941">MRLVSQYKYIITFKNGIDSKNAKAYCQEKEIDFMYFPTPVVIDSGCGWCVGFANKDLLNLTLKKINIDYEEIYERKENNLWVKM</sequence>
<dbReference type="Proteomes" id="UP000323144">
    <property type="component" value="Chromosome"/>
</dbReference>
<feature type="domain" description="Putative Se/S carrier protein-like" evidence="1">
    <location>
        <begin position="8"/>
        <end position="74"/>
    </location>
</feature>
<protein>
    <recommendedName>
        <fullName evidence="1">Putative Se/S carrier protein-like domain-containing protein</fullName>
    </recommendedName>
</protein>